<evidence type="ECO:0000313" key="2">
    <source>
        <dbReference type="EMBL" id="CAA9322036.1"/>
    </source>
</evidence>
<feature type="non-terminal residue" evidence="2">
    <location>
        <position position="1"/>
    </location>
</feature>
<name>A0A6J4L4H8_9HYPH</name>
<reference evidence="2" key="1">
    <citation type="submission" date="2020-02" db="EMBL/GenBank/DDBJ databases">
        <authorList>
            <person name="Meier V. D."/>
        </authorList>
    </citation>
    <scope>NUCLEOTIDE SEQUENCE</scope>
    <source>
        <strain evidence="2">AVDCRST_MAG90</strain>
    </source>
</reference>
<sequence length="133" mass="14493">AHRRGGDLGGRDRGRRARGCGRLWRTLEPRPRARLAQRCARLGPARHQPGDAGCFWARHHARPARRLVRLALADRQARPRGRACGAAWRAVRHAAAGGARGGRSGAAGPAPDCSRGDRRGRDHRDPGRDETAL</sequence>
<proteinExistence type="predicted"/>
<evidence type="ECO:0000256" key="1">
    <source>
        <dbReference type="SAM" id="MobiDB-lite"/>
    </source>
</evidence>
<protein>
    <submittedName>
        <fullName evidence="2">Uncharacterized protein</fullName>
    </submittedName>
</protein>
<organism evidence="2">
    <name type="scientific">uncultured Microvirga sp</name>
    <dbReference type="NCBI Taxonomy" id="412392"/>
    <lineage>
        <taxon>Bacteria</taxon>
        <taxon>Pseudomonadati</taxon>
        <taxon>Pseudomonadota</taxon>
        <taxon>Alphaproteobacteria</taxon>
        <taxon>Hyphomicrobiales</taxon>
        <taxon>Methylobacteriaceae</taxon>
        <taxon>Microvirga</taxon>
        <taxon>environmental samples</taxon>
    </lineage>
</organism>
<dbReference type="AlphaFoldDB" id="A0A6J4L4H8"/>
<gene>
    <name evidence="2" type="ORF">AVDCRST_MAG90-1046</name>
</gene>
<accession>A0A6J4L4H8</accession>
<dbReference type="EMBL" id="CADCUC010000201">
    <property type="protein sequence ID" value="CAA9322036.1"/>
    <property type="molecule type" value="Genomic_DNA"/>
</dbReference>
<feature type="compositionally biased region" description="Basic and acidic residues" evidence="1">
    <location>
        <begin position="114"/>
        <end position="133"/>
    </location>
</feature>
<feature type="non-terminal residue" evidence="2">
    <location>
        <position position="133"/>
    </location>
</feature>
<feature type="region of interest" description="Disordered" evidence="1">
    <location>
        <begin position="93"/>
        <end position="133"/>
    </location>
</feature>